<feature type="region of interest" description="Disordered" evidence="1">
    <location>
        <begin position="267"/>
        <end position="315"/>
    </location>
</feature>
<reference evidence="3" key="1">
    <citation type="submission" date="2015-08" db="EMBL/GenBank/DDBJ databases">
        <authorList>
            <person name="Babu N.S."/>
            <person name="Beckwith C.J."/>
            <person name="Beseler K.G."/>
            <person name="Brison A."/>
            <person name="Carone J.V."/>
            <person name="Caskin T.P."/>
            <person name="Diamond M."/>
            <person name="Durham M.E."/>
            <person name="Foxe J.M."/>
            <person name="Go M."/>
            <person name="Henderson B.A."/>
            <person name="Jones I.B."/>
            <person name="McGettigan J.A."/>
            <person name="Micheletti S.J."/>
            <person name="Nasrallah M.E."/>
            <person name="Ortiz D."/>
            <person name="Piller C.R."/>
            <person name="Privatt S.R."/>
            <person name="Schneider S.L."/>
            <person name="Sharp S."/>
            <person name="Smith T.C."/>
            <person name="Stanton J.D."/>
            <person name="Ullery H.E."/>
            <person name="Wilson R.J."/>
            <person name="Serrano M.G."/>
            <person name="Buck G."/>
            <person name="Lee V."/>
            <person name="Wang Y."/>
            <person name="Carvalho R."/>
            <person name="Voegtly L."/>
            <person name="Shi R."/>
            <person name="Duckworth R."/>
            <person name="Johnson A."/>
            <person name="Loviza R."/>
            <person name="Walstead R."/>
            <person name="Shah Z."/>
            <person name="Kiflezghi M."/>
            <person name="Wade K."/>
            <person name="Ball S.L."/>
            <person name="Bradley K.W."/>
            <person name="Asai D.J."/>
            <person name="Bowman C.A."/>
            <person name="Russell D.A."/>
            <person name="Pope W.H."/>
            <person name="Jacobs-Sera D."/>
            <person name="Hendrix R.W."/>
            <person name="Hatfull G.F."/>
        </authorList>
    </citation>
    <scope>NUCLEOTIDE SEQUENCE</scope>
</reference>
<dbReference type="PANTHER" id="PTHR12242:SF22">
    <property type="entry name" value="OS02G0130600 PROTEIN"/>
    <property type="match status" value="1"/>
</dbReference>
<feature type="transmembrane region" description="Helical" evidence="2">
    <location>
        <begin position="58"/>
        <end position="78"/>
    </location>
</feature>
<keyword evidence="2" id="KW-1133">Transmembrane helix</keyword>
<name>A0A1D2A9M0_AUXPR</name>
<gene>
    <name evidence="3" type="ORF">g.11422</name>
</gene>
<protein>
    <submittedName>
        <fullName evidence="3">Uncharacterized protein</fullName>
    </submittedName>
</protein>
<feature type="region of interest" description="Disordered" evidence="1">
    <location>
        <begin position="351"/>
        <end position="375"/>
    </location>
</feature>
<feature type="transmembrane region" description="Helical" evidence="2">
    <location>
        <begin position="84"/>
        <end position="102"/>
    </location>
</feature>
<feature type="transmembrane region" description="Helical" evidence="2">
    <location>
        <begin position="123"/>
        <end position="147"/>
    </location>
</feature>
<proteinExistence type="predicted"/>
<dbReference type="PANTHER" id="PTHR12242">
    <property type="entry name" value="OS02G0130600 PROTEIN-RELATED"/>
    <property type="match status" value="1"/>
</dbReference>
<evidence type="ECO:0000256" key="1">
    <source>
        <dbReference type="SAM" id="MobiDB-lite"/>
    </source>
</evidence>
<dbReference type="EMBL" id="GDKF01002730">
    <property type="protein sequence ID" value="JAT75892.1"/>
    <property type="molecule type" value="Transcribed_RNA"/>
</dbReference>
<feature type="transmembrane region" description="Helical" evidence="2">
    <location>
        <begin position="240"/>
        <end position="259"/>
    </location>
</feature>
<sequence>MPGALPIPLIALDLVVIAQAVLILRAFPGNLRTWQPRLEDLTRTAGSSRRLAKFRCIVGFYSLGLSLIQGFWAGWGLLAKWFTMWTWWLMTAYFLVGAWLSWRDVRGEAPDGALLALSSRLAFWMVAAFHILGTMALVLTGMTWTLLLPSAYSLPDAAARAIAVEGICNFGSYNQHGMNVVFMLIEGWLADIPVIPSMAGVVSGWAAAYTTFAVIRYMIVGKYIYGVLACALPQQWARTAFVYGLHWLAFGTVLALSWIKGRIRKGVGSEGVHPPGPKVPHDGTAAGELGNGLSTGPRRASSPMPSPCRHKDASGVIRRIRENRRPACDPHPLTGLHVAAALQLGNLRTCRRSSKSPGQHRPPHHRAQPLKQHFM</sequence>
<keyword evidence="2" id="KW-0812">Transmembrane</keyword>
<organism evidence="3">
    <name type="scientific">Auxenochlorella protothecoides</name>
    <name type="common">Green microalga</name>
    <name type="synonym">Chlorella protothecoides</name>
    <dbReference type="NCBI Taxonomy" id="3075"/>
    <lineage>
        <taxon>Eukaryota</taxon>
        <taxon>Viridiplantae</taxon>
        <taxon>Chlorophyta</taxon>
        <taxon>core chlorophytes</taxon>
        <taxon>Trebouxiophyceae</taxon>
        <taxon>Chlorellales</taxon>
        <taxon>Chlorellaceae</taxon>
        <taxon>Auxenochlorella</taxon>
    </lineage>
</organism>
<evidence type="ECO:0000313" key="3">
    <source>
        <dbReference type="EMBL" id="JAT75892.1"/>
    </source>
</evidence>
<keyword evidence="2" id="KW-0472">Membrane</keyword>
<feature type="transmembrane region" description="Helical" evidence="2">
    <location>
        <begin position="6"/>
        <end position="27"/>
    </location>
</feature>
<dbReference type="GO" id="GO:0016020">
    <property type="term" value="C:membrane"/>
    <property type="evidence" value="ECO:0007669"/>
    <property type="project" value="TreeGrafter"/>
</dbReference>
<accession>A0A1D2A9M0</accession>
<feature type="compositionally biased region" description="Basic residues" evidence="1">
    <location>
        <begin position="361"/>
        <end position="375"/>
    </location>
</feature>
<evidence type="ECO:0000256" key="2">
    <source>
        <dbReference type="SAM" id="Phobius"/>
    </source>
</evidence>
<dbReference type="AlphaFoldDB" id="A0A1D2A9M0"/>